<keyword evidence="3 5" id="KW-1133">Transmembrane helix</keyword>
<evidence type="ECO:0000256" key="1">
    <source>
        <dbReference type="ARBA" id="ARBA00004370"/>
    </source>
</evidence>
<proteinExistence type="predicted"/>
<dbReference type="InterPro" id="IPR052954">
    <property type="entry name" value="GPCR-Ligand_Int"/>
</dbReference>
<keyword evidence="8" id="KW-1185">Reference proteome</keyword>
<reference evidence="7" key="1">
    <citation type="journal article" date="2023" name="Mol. Biol. Evol.">
        <title>Third-Generation Sequencing Reveals the Adaptive Role of the Epigenome in Three Deep-Sea Polychaetes.</title>
        <authorList>
            <person name="Perez M."/>
            <person name="Aroh O."/>
            <person name="Sun Y."/>
            <person name="Lan Y."/>
            <person name="Juniper S.K."/>
            <person name="Young C.R."/>
            <person name="Angers B."/>
            <person name="Qian P.Y."/>
        </authorList>
    </citation>
    <scope>NUCLEOTIDE SEQUENCE</scope>
    <source>
        <strain evidence="7">R07B-5</strain>
    </source>
</reference>
<dbReference type="AlphaFoldDB" id="A0AAD9L4H6"/>
<dbReference type="PANTHER" id="PTHR46641">
    <property type="entry name" value="FMRFAMIDE RECEPTOR-RELATED"/>
    <property type="match status" value="1"/>
</dbReference>
<evidence type="ECO:0000256" key="4">
    <source>
        <dbReference type="ARBA" id="ARBA00023136"/>
    </source>
</evidence>
<accession>A0AAD9L4H6</accession>
<feature type="transmembrane region" description="Helical" evidence="5">
    <location>
        <begin position="50"/>
        <end position="71"/>
    </location>
</feature>
<evidence type="ECO:0000313" key="7">
    <source>
        <dbReference type="EMBL" id="KAK2182675.1"/>
    </source>
</evidence>
<sequence>MFQRQNRHTSFSIYLGCLAISDNCVLCGAAYYWVVSEIQVRSFLDVECKILVWMLETFQANGVLLILSVTLDRLVAVRFPFKAAAWCRARRAKIVSASVFAVVAVYNIPHLVLNKSDPHLVCKLCNFDNIVCIMHSLLTIFIAFALPFVLLLAMNTVIIRVVRNAGKYTAGIAVDHDKETTTTESIEVGELNRPDSKKSVAPEPSLRDDKNQLSAKDRNLIAMLLLVSFMFLLLNAPRSIRIILFFTVHVEPTPQGNAFGVLVFHVTNKLYLLNNACNFFLYCVSGTKFRRDFVKLFRENVWHRCCNRAVDEASTQFDTTRSSV</sequence>
<dbReference type="Gene3D" id="1.20.1070.10">
    <property type="entry name" value="Rhodopsin 7-helix transmembrane proteins"/>
    <property type="match status" value="1"/>
</dbReference>
<dbReference type="InterPro" id="IPR000276">
    <property type="entry name" value="GPCR_Rhodpsn"/>
</dbReference>
<feature type="transmembrane region" description="Helical" evidence="5">
    <location>
        <begin position="12"/>
        <end position="34"/>
    </location>
</feature>
<dbReference type="GO" id="GO:0016020">
    <property type="term" value="C:membrane"/>
    <property type="evidence" value="ECO:0007669"/>
    <property type="project" value="UniProtKB-SubCell"/>
</dbReference>
<feature type="transmembrane region" description="Helical" evidence="5">
    <location>
        <begin position="133"/>
        <end position="153"/>
    </location>
</feature>
<dbReference type="SUPFAM" id="SSF81321">
    <property type="entry name" value="Family A G protein-coupled receptor-like"/>
    <property type="match status" value="1"/>
</dbReference>
<evidence type="ECO:0000256" key="3">
    <source>
        <dbReference type="ARBA" id="ARBA00022989"/>
    </source>
</evidence>
<name>A0AAD9L4H6_RIDPI</name>
<keyword evidence="2 5" id="KW-0812">Transmembrane</keyword>
<dbReference type="EMBL" id="JAODUO010000341">
    <property type="protein sequence ID" value="KAK2182675.1"/>
    <property type="molecule type" value="Genomic_DNA"/>
</dbReference>
<evidence type="ECO:0000259" key="6">
    <source>
        <dbReference type="PROSITE" id="PS50262"/>
    </source>
</evidence>
<dbReference type="PRINTS" id="PR00237">
    <property type="entry name" value="GPCRRHODOPSN"/>
</dbReference>
<dbReference type="Proteomes" id="UP001209878">
    <property type="component" value="Unassembled WGS sequence"/>
</dbReference>
<comment type="subcellular location">
    <subcellularLocation>
        <location evidence="1">Membrane</location>
    </subcellularLocation>
</comment>
<dbReference type="Pfam" id="PF00001">
    <property type="entry name" value="7tm_1"/>
    <property type="match status" value="1"/>
</dbReference>
<keyword evidence="4 5" id="KW-0472">Membrane</keyword>
<evidence type="ECO:0000313" key="8">
    <source>
        <dbReference type="Proteomes" id="UP001209878"/>
    </source>
</evidence>
<comment type="caution">
    <text evidence="7">The sequence shown here is derived from an EMBL/GenBank/DDBJ whole genome shotgun (WGS) entry which is preliminary data.</text>
</comment>
<organism evidence="7 8">
    <name type="scientific">Ridgeia piscesae</name>
    <name type="common">Tubeworm</name>
    <dbReference type="NCBI Taxonomy" id="27915"/>
    <lineage>
        <taxon>Eukaryota</taxon>
        <taxon>Metazoa</taxon>
        <taxon>Spiralia</taxon>
        <taxon>Lophotrochozoa</taxon>
        <taxon>Annelida</taxon>
        <taxon>Polychaeta</taxon>
        <taxon>Sedentaria</taxon>
        <taxon>Canalipalpata</taxon>
        <taxon>Sabellida</taxon>
        <taxon>Siboglinidae</taxon>
        <taxon>Ridgeia</taxon>
    </lineage>
</organism>
<dbReference type="GO" id="GO:0004930">
    <property type="term" value="F:G protein-coupled receptor activity"/>
    <property type="evidence" value="ECO:0007669"/>
    <property type="project" value="InterPro"/>
</dbReference>
<dbReference type="InterPro" id="IPR017452">
    <property type="entry name" value="GPCR_Rhodpsn_7TM"/>
</dbReference>
<feature type="domain" description="G-protein coupled receptors family 1 profile" evidence="6">
    <location>
        <begin position="1"/>
        <end position="282"/>
    </location>
</feature>
<feature type="transmembrane region" description="Helical" evidence="5">
    <location>
        <begin position="220"/>
        <end position="237"/>
    </location>
</feature>
<evidence type="ECO:0000256" key="5">
    <source>
        <dbReference type="SAM" id="Phobius"/>
    </source>
</evidence>
<feature type="transmembrane region" description="Helical" evidence="5">
    <location>
        <begin position="92"/>
        <end position="113"/>
    </location>
</feature>
<dbReference type="PROSITE" id="PS50262">
    <property type="entry name" value="G_PROTEIN_RECEP_F1_2"/>
    <property type="match status" value="1"/>
</dbReference>
<gene>
    <name evidence="7" type="ORF">NP493_341g02056</name>
</gene>
<evidence type="ECO:0000256" key="2">
    <source>
        <dbReference type="ARBA" id="ARBA00022692"/>
    </source>
</evidence>
<protein>
    <recommendedName>
        <fullName evidence="6">G-protein coupled receptors family 1 profile domain-containing protein</fullName>
    </recommendedName>
</protein>